<reference evidence="1" key="1">
    <citation type="submission" date="2024-07" db="EMBL/GenBank/DDBJ databases">
        <title>Halotolerant mesophilic bacterium Ornithinibacillus sp. 4-3, sp. nov., isolated from soil.</title>
        <authorList>
            <person name="Sidarenka A.V."/>
            <person name="Guliayeva D.E."/>
            <person name="Leanovich S.I."/>
            <person name="Hileuskaya K.S."/>
            <person name="Akhremchuk A.E."/>
            <person name="Sikolenko M.A."/>
            <person name="Valentovich L.N."/>
        </authorList>
    </citation>
    <scope>NUCLEOTIDE SEQUENCE</scope>
    <source>
        <strain evidence="1">4-3</strain>
    </source>
</reference>
<sequence length="44" mass="5194">MLDAWKFFCQTGHIEAYLYFKELENKKLIWTGQSNHSLSKNTDG</sequence>
<dbReference type="InterPro" id="IPR025617">
    <property type="entry name" value="YqzL"/>
</dbReference>
<evidence type="ECO:0000313" key="1">
    <source>
        <dbReference type="EMBL" id="XDK31381.1"/>
    </source>
</evidence>
<accession>A0AB39HGQ3</accession>
<dbReference type="AlphaFoldDB" id="A0AB39HGQ3"/>
<proteinExistence type="predicted"/>
<gene>
    <name evidence="1" type="ORF">AB4Y30_10095</name>
</gene>
<name>A0AB39HGQ3_9BACI</name>
<organism evidence="1">
    <name type="scientific">Ornithinibacillus sp. 4-3</name>
    <dbReference type="NCBI Taxonomy" id="3231488"/>
    <lineage>
        <taxon>Bacteria</taxon>
        <taxon>Bacillati</taxon>
        <taxon>Bacillota</taxon>
        <taxon>Bacilli</taxon>
        <taxon>Bacillales</taxon>
        <taxon>Bacillaceae</taxon>
        <taxon>Ornithinibacillus</taxon>
    </lineage>
</organism>
<dbReference type="RefSeq" id="WP_368652108.1">
    <property type="nucleotide sequence ID" value="NZ_CP162599.1"/>
</dbReference>
<protein>
    <submittedName>
        <fullName evidence="1">YqzL family protein</fullName>
    </submittedName>
</protein>
<dbReference type="Pfam" id="PF14006">
    <property type="entry name" value="YqzL"/>
    <property type="match status" value="1"/>
</dbReference>
<dbReference type="EMBL" id="CP162599">
    <property type="protein sequence ID" value="XDK31381.1"/>
    <property type="molecule type" value="Genomic_DNA"/>
</dbReference>